<gene>
    <name evidence="1" type="ORF">nattely_33</name>
</gene>
<dbReference type="Proteomes" id="UP000501773">
    <property type="component" value="Segment"/>
</dbReference>
<sequence length="246" mass="29337">MLINDYNLKKFKENFNNKKRTDATPQEKFKTIKKELIEWCQFDSNENLRVFRDLSFYIEGYSLVMEFRETTNTQMKIRFTWNLSEITPLEVQNYVTHFCKEILNVKEPRLTITEQFMYENLGLYYPEDENLVISLHLIYQLKRETVLAILRHELIHHYCSVNGLGARDVDNDFISLIIKYDAYVSMAPNAQYAYKKFVANLVKNGSGFASEEFSEDRMEVLYKKWLLKTRIDEDTYGTTPHLYSLF</sequence>
<proteinExistence type="predicted"/>
<evidence type="ECO:0000313" key="2">
    <source>
        <dbReference type="Proteomes" id="UP000501773"/>
    </source>
</evidence>
<dbReference type="EMBL" id="MT119360">
    <property type="protein sequence ID" value="QIQ66200.1"/>
    <property type="molecule type" value="Genomic_DNA"/>
</dbReference>
<name>A0A6G9LKN6_9CAUD</name>
<organism evidence="1 2">
    <name type="scientific">Enterococcus phage nattely</name>
    <dbReference type="NCBI Taxonomy" id="2719593"/>
    <lineage>
        <taxon>Viruses</taxon>
        <taxon>Duplodnaviria</taxon>
        <taxon>Heunggongvirae</taxon>
        <taxon>Uroviricota</taxon>
        <taxon>Caudoviricetes</taxon>
        <taxon>Andrewesvirinae</taxon>
        <taxon>Vipetofemvirus</taxon>
        <taxon>Vipetofemvirus nattely</taxon>
    </lineage>
</organism>
<reference evidence="2" key="1">
    <citation type="submission" date="2020-02" db="EMBL/GenBank/DDBJ databases">
        <authorList>
            <person name="Olsen N.S."/>
            <person name="Forero-Junco L."/>
            <person name="Kot W."/>
            <person name="Hansen L.H."/>
        </authorList>
    </citation>
    <scope>NUCLEOTIDE SEQUENCE [LARGE SCALE GENOMIC DNA]</scope>
</reference>
<accession>A0A6G9LKN6</accession>
<evidence type="ECO:0000313" key="1">
    <source>
        <dbReference type="EMBL" id="QIQ66200.1"/>
    </source>
</evidence>
<keyword evidence="2" id="KW-1185">Reference proteome</keyword>
<protein>
    <recommendedName>
        <fullName evidence="3">SprT-like domain-containing protein</fullName>
    </recommendedName>
</protein>
<evidence type="ECO:0008006" key="3">
    <source>
        <dbReference type="Google" id="ProtNLM"/>
    </source>
</evidence>